<name>A0A1H8I4M5_9RHOB</name>
<accession>A0A1H8I4M5</accession>
<keyword evidence="2" id="KW-1185">Reference proteome</keyword>
<dbReference type="Proteomes" id="UP000198761">
    <property type="component" value="Unassembled WGS sequence"/>
</dbReference>
<gene>
    <name evidence="1" type="ORF">SAMN04488103_106132</name>
</gene>
<sequence length="134" mass="15022">MKRLILLLPFLAACGTPQEQCIAKVTRDQRVVETLIAEAEGNLARGYALEEYTAYELDWQICHRQPLQPSLPAKGHKPLPPHMCWEREPVTRTRPVAIDLGAEAVKLAQLRDRRAALIRAASPAVAQCKTQFPE</sequence>
<evidence type="ECO:0000313" key="2">
    <source>
        <dbReference type="Proteomes" id="UP000198761"/>
    </source>
</evidence>
<dbReference type="RefSeq" id="WP_091301709.1">
    <property type="nucleotide sequence ID" value="NZ_FOCE01000006.1"/>
</dbReference>
<dbReference type="STRING" id="933059.SAMN04488103_106132"/>
<dbReference type="EMBL" id="FOCE01000006">
    <property type="protein sequence ID" value="SEN63760.1"/>
    <property type="molecule type" value="Genomic_DNA"/>
</dbReference>
<dbReference type="OrthoDB" id="7875456at2"/>
<evidence type="ECO:0000313" key="1">
    <source>
        <dbReference type="EMBL" id="SEN63760.1"/>
    </source>
</evidence>
<protein>
    <submittedName>
        <fullName evidence="1">Uncharacterized protein</fullName>
    </submittedName>
</protein>
<organism evidence="1 2">
    <name type="scientific">Gemmobacter aquatilis</name>
    <dbReference type="NCBI Taxonomy" id="933059"/>
    <lineage>
        <taxon>Bacteria</taxon>
        <taxon>Pseudomonadati</taxon>
        <taxon>Pseudomonadota</taxon>
        <taxon>Alphaproteobacteria</taxon>
        <taxon>Rhodobacterales</taxon>
        <taxon>Paracoccaceae</taxon>
        <taxon>Gemmobacter</taxon>
    </lineage>
</organism>
<dbReference type="AlphaFoldDB" id="A0A1H8I4M5"/>
<proteinExistence type="predicted"/>
<reference evidence="1 2" key="1">
    <citation type="submission" date="2016-10" db="EMBL/GenBank/DDBJ databases">
        <authorList>
            <person name="de Groot N.N."/>
        </authorList>
    </citation>
    <scope>NUCLEOTIDE SEQUENCE [LARGE SCALE GENOMIC DNA]</scope>
    <source>
        <strain evidence="1 2">DSM 3857</strain>
    </source>
</reference>